<evidence type="ECO:0000313" key="2">
    <source>
        <dbReference type="Proteomes" id="UP001497516"/>
    </source>
</evidence>
<accession>A0AAV2GVS9</accession>
<dbReference type="Proteomes" id="UP001497516">
    <property type="component" value="Chromosome 9"/>
</dbReference>
<dbReference type="AlphaFoldDB" id="A0AAV2GVS9"/>
<proteinExistence type="predicted"/>
<protein>
    <submittedName>
        <fullName evidence="1">Uncharacterized protein</fullName>
    </submittedName>
</protein>
<evidence type="ECO:0000313" key="1">
    <source>
        <dbReference type="EMBL" id="CAL1414891.1"/>
    </source>
</evidence>
<reference evidence="1 2" key="1">
    <citation type="submission" date="2024-04" db="EMBL/GenBank/DDBJ databases">
        <authorList>
            <person name="Fracassetti M."/>
        </authorList>
    </citation>
    <scope>NUCLEOTIDE SEQUENCE [LARGE SCALE GENOMIC DNA]</scope>
</reference>
<sequence length="88" mass="9723">MQCRSINESCFGSHAEAENGPRPAYELSGDGLVGFFLSNDRRTVRWGNGSGGGLGERQRWSYEEWRRVGGTAAVVQVRDYGLNLGTRI</sequence>
<keyword evidence="2" id="KW-1185">Reference proteome</keyword>
<organism evidence="1 2">
    <name type="scientific">Linum trigynum</name>
    <dbReference type="NCBI Taxonomy" id="586398"/>
    <lineage>
        <taxon>Eukaryota</taxon>
        <taxon>Viridiplantae</taxon>
        <taxon>Streptophyta</taxon>
        <taxon>Embryophyta</taxon>
        <taxon>Tracheophyta</taxon>
        <taxon>Spermatophyta</taxon>
        <taxon>Magnoliopsida</taxon>
        <taxon>eudicotyledons</taxon>
        <taxon>Gunneridae</taxon>
        <taxon>Pentapetalae</taxon>
        <taxon>rosids</taxon>
        <taxon>fabids</taxon>
        <taxon>Malpighiales</taxon>
        <taxon>Linaceae</taxon>
        <taxon>Linum</taxon>
    </lineage>
</organism>
<name>A0AAV2GVS9_9ROSI</name>
<dbReference type="EMBL" id="OZ034822">
    <property type="protein sequence ID" value="CAL1414891.1"/>
    <property type="molecule type" value="Genomic_DNA"/>
</dbReference>
<gene>
    <name evidence="1" type="ORF">LTRI10_LOCUS54024</name>
</gene>